<evidence type="ECO:0000256" key="1">
    <source>
        <dbReference type="ARBA" id="ARBA00022679"/>
    </source>
</evidence>
<dbReference type="OrthoDB" id="3647at2759"/>
<reference evidence="3 4" key="1">
    <citation type="journal article" date="2018" name="Plant J.">
        <title>Genome sequences of Chlorella sorokiniana UTEX 1602 and Micractinium conductrix SAG 241.80: implications to maltose excretion by a green alga.</title>
        <authorList>
            <person name="Arriola M.B."/>
            <person name="Velmurugan N."/>
            <person name="Zhang Y."/>
            <person name="Plunkett M.H."/>
            <person name="Hondzo H."/>
            <person name="Barney B.M."/>
        </authorList>
    </citation>
    <scope>NUCLEOTIDE SEQUENCE [LARGE SCALE GENOMIC DNA]</scope>
    <source>
        <strain evidence="3 4">SAG 241.80</strain>
    </source>
</reference>
<keyword evidence="4" id="KW-1185">Reference proteome</keyword>
<dbReference type="EMBL" id="LHPF02000030">
    <property type="protein sequence ID" value="PSC68995.1"/>
    <property type="molecule type" value="Genomic_DNA"/>
</dbReference>
<dbReference type="SUPFAM" id="SSF53448">
    <property type="entry name" value="Nucleotide-diphospho-sugar transferases"/>
    <property type="match status" value="1"/>
</dbReference>
<dbReference type="Gene3D" id="3.90.550.20">
    <property type="match status" value="1"/>
</dbReference>
<gene>
    <name evidence="3" type="ORF">C2E20_7391</name>
</gene>
<dbReference type="InterPro" id="IPR051706">
    <property type="entry name" value="Glycosyltransferase_domain"/>
</dbReference>
<feature type="transmembrane region" description="Helical" evidence="2">
    <location>
        <begin position="48"/>
        <end position="67"/>
    </location>
</feature>
<name>A0A2P6V4I1_9CHLO</name>
<dbReference type="InterPro" id="IPR007577">
    <property type="entry name" value="GlycoTrfase_DXD_sugar-bd_CS"/>
</dbReference>
<dbReference type="GO" id="GO:0000030">
    <property type="term" value="F:mannosyltransferase activity"/>
    <property type="evidence" value="ECO:0007669"/>
    <property type="project" value="TreeGrafter"/>
</dbReference>
<dbReference type="Proteomes" id="UP000239649">
    <property type="component" value="Unassembled WGS sequence"/>
</dbReference>
<evidence type="ECO:0000313" key="4">
    <source>
        <dbReference type="Proteomes" id="UP000239649"/>
    </source>
</evidence>
<organism evidence="3 4">
    <name type="scientific">Micractinium conductrix</name>
    <dbReference type="NCBI Taxonomy" id="554055"/>
    <lineage>
        <taxon>Eukaryota</taxon>
        <taxon>Viridiplantae</taxon>
        <taxon>Chlorophyta</taxon>
        <taxon>core chlorophytes</taxon>
        <taxon>Trebouxiophyceae</taxon>
        <taxon>Chlorellales</taxon>
        <taxon>Chlorellaceae</taxon>
        <taxon>Chlorella clade</taxon>
        <taxon>Micractinium</taxon>
    </lineage>
</organism>
<keyword evidence="1 3" id="KW-0808">Transferase</keyword>
<dbReference type="GO" id="GO:0051999">
    <property type="term" value="P:mannosyl-inositol phosphorylceramide biosynthetic process"/>
    <property type="evidence" value="ECO:0007669"/>
    <property type="project" value="TreeGrafter"/>
</dbReference>
<dbReference type="Pfam" id="PF04488">
    <property type="entry name" value="Gly_transf_sug"/>
    <property type="match status" value="1"/>
</dbReference>
<keyword evidence="2" id="KW-1133">Transmembrane helix</keyword>
<evidence type="ECO:0000256" key="2">
    <source>
        <dbReference type="SAM" id="Phobius"/>
    </source>
</evidence>
<dbReference type="PANTHER" id="PTHR32385:SF23">
    <property type="entry name" value="NUCLEOTIDE-DIPHOSPHO-SUGAR TRANSFERASE"/>
    <property type="match status" value="1"/>
</dbReference>
<sequence>MPAKAERGRTALSDEIDALMEEARHHKAPPPGGAAGEHVSLQSSRLQLGVGALLVAVMLLWMTAAGFTQRGARSVAAVGATNRSDLAAAAAAIAAATAEAVAAAMQDGQQSADNGSQSADWPPAHWSPAAREMLLLLRARPAHAQLAKRWGLPALPREQPPPTPQQRIPRILHHIFLPDIPAYLKAAAAPKGVREQWGQSCALMHSNWEHVMWDQQTATQLIQRHYPAYLPMWQDVQVVVQRADMLRYFLMHSIGGMYMDLDVDCFRPVDPTLEGADVVLQGTGGGPTNGEFASVAGHPLWQTAIDAVHAAWKVRRPNQLHNLLAGPPRMRQAFMSMGPVQRKGQVDPWAGDHQMNGTVRVHPVRSWYLLCHYNEPACMKKVSLQRAVGVAPLARAVGMHRYTGSWTGGGNPDGVHTQPGFLKAVCPAAQNGAMMAGSAALPACLRPCVRMNCD</sequence>
<evidence type="ECO:0000313" key="3">
    <source>
        <dbReference type="EMBL" id="PSC68995.1"/>
    </source>
</evidence>
<dbReference type="PANTHER" id="PTHR32385">
    <property type="entry name" value="MANNOSYL PHOSPHORYLINOSITOL CERAMIDE SYNTHASE"/>
    <property type="match status" value="1"/>
</dbReference>
<accession>A0A2P6V4I1</accession>
<dbReference type="InterPro" id="IPR029044">
    <property type="entry name" value="Nucleotide-diphossugar_trans"/>
</dbReference>
<protein>
    <submittedName>
        <fullName evidence="3">Glycosyl transferase</fullName>
    </submittedName>
</protein>
<proteinExistence type="predicted"/>
<dbReference type="GO" id="GO:0016020">
    <property type="term" value="C:membrane"/>
    <property type="evidence" value="ECO:0007669"/>
    <property type="project" value="GOC"/>
</dbReference>
<keyword evidence="2" id="KW-0472">Membrane</keyword>
<dbReference type="AlphaFoldDB" id="A0A2P6V4I1"/>
<comment type="caution">
    <text evidence="3">The sequence shown here is derived from an EMBL/GenBank/DDBJ whole genome shotgun (WGS) entry which is preliminary data.</text>
</comment>
<keyword evidence="2" id="KW-0812">Transmembrane</keyword>